<name>A0A0H5Q3A6_9ZZZZ</name>
<accession>A0A0H5Q3A6</accession>
<proteinExistence type="predicted"/>
<reference evidence="1" key="1">
    <citation type="submission" date="2015-06" db="EMBL/GenBank/DDBJ databases">
        <authorList>
            <person name="Joergensen T."/>
        </authorList>
    </citation>
    <scope>NUCLEOTIDE SEQUENCE</scope>
    <source>
        <strain evidence="1">RGFK1069</strain>
    </source>
</reference>
<evidence type="ECO:0000313" key="1">
    <source>
        <dbReference type="EMBL" id="CRY96363.1"/>
    </source>
</evidence>
<reference evidence="1" key="2">
    <citation type="submission" date="2015-07" db="EMBL/GenBank/DDBJ databases">
        <title>Plasmids, circular viruses and viroids from rat gut.</title>
        <authorList>
            <person name="Jorgensen T.J."/>
            <person name="Hansen M.A."/>
            <person name="Xu Z."/>
            <person name="Tabak M.A."/>
            <person name="Sorensen S.J."/>
            <person name="Hansen L.H."/>
        </authorList>
    </citation>
    <scope>NUCLEOTIDE SEQUENCE</scope>
    <source>
        <strain evidence="1">RGFK1069</strain>
    </source>
</reference>
<organism evidence="1">
    <name type="scientific">uncultured prokaryote</name>
    <dbReference type="NCBI Taxonomy" id="198431"/>
    <lineage>
        <taxon>unclassified sequences</taxon>
        <taxon>environmental samples</taxon>
    </lineage>
</organism>
<dbReference type="AlphaFoldDB" id="A0A0H5Q3A6"/>
<dbReference type="EMBL" id="LN853650">
    <property type="protein sequence ID" value="CRY96363.1"/>
    <property type="molecule type" value="Genomic_DNA"/>
</dbReference>
<protein>
    <submittedName>
        <fullName evidence="1">Uncharacterized protein</fullName>
    </submittedName>
</protein>
<sequence>MDDRTDLHLVGAPSPVCRQCTGLASSRSTSGLCATCERWAKIDRLTPGWSPDERRALVLVVSATTRTLPPDDAEELFVVLTSLATLLH</sequence>